<dbReference type="GO" id="GO:0005634">
    <property type="term" value="C:nucleus"/>
    <property type="evidence" value="ECO:0007669"/>
    <property type="project" value="TreeGrafter"/>
</dbReference>
<comment type="caution">
    <text evidence="4">The sequence shown here is derived from an EMBL/GenBank/DDBJ whole genome shotgun (WGS) entry which is preliminary data.</text>
</comment>
<keyword evidence="3" id="KW-0067">ATP-binding</keyword>
<keyword evidence="5" id="KW-1185">Reference proteome</keyword>
<dbReference type="Proteomes" id="UP001054252">
    <property type="component" value="Unassembled WGS sequence"/>
</dbReference>
<evidence type="ECO:0000256" key="1">
    <source>
        <dbReference type="ARBA" id="ARBA00022705"/>
    </source>
</evidence>
<evidence type="ECO:0000256" key="2">
    <source>
        <dbReference type="ARBA" id="ARBA00022741"/>
    </source>
</evidence>
<dbReference type="GO" id="GO:0006281">
    <property type="term" value="P:DNA repair"/>
    <property type="evidence" value="ECO:0007669"/>
    <property type="project" value="TreeGrafter"/>
</dbReference>
<dbReference type="PANTHER" id="PTHR11669">
    <property type="entry name" value="REPLICATION FACTOR C / DNA POLYMERASE III GAMMA-TAU SUBUNIT"/>
    <property type="match status" value="1"/>
</dbReference>
<dbReference type="InterPro" id="IPR050238">
    <property type="entry name" value="DNA_Rep/Repair_Clamp_Loader"/>
</dbReference>
<dbReference type="GO" id="GO:0005663">
    <property type="term" value="C:DNA replication factor C complex"/>
    <property type="evidence" value="ECO:0007669"/>
    <property type="project" value="TreeGrafter"/>
</dbReference>
<protein>
    <submittedName>
        <fullName evidence="4">Uncharacterized protein</fullName>
    </submittedName>
</protein>
<dbReference type="PANTHER" id="PTHR11669:SF20">
    <property type="entry name" value="REPLICATION FACTOR C SUBUNIT 4"/>
    <property type="match status" value="1"/>
</dbReference>
<evidence type="ECO:0000313" key="5">
    <source>
        <dbReference type="Proteomes" id="UP001054252"/>
    </source>
</evidence>
<organism evidence="4 5">
    <name type="scientific">Rubroshorea leprosula</name>
    <dbReference type="NCBI Taxonomy" id="152421"/>
    <lineage>
        <taxon>Eukaryota</taxon>
        <taxon>Viridiplantae</taxon>
        <taxon>Streptophyta</taxon>
        <taxon>Embryophyta</taxon>
        <taxon>Tracheophyta</taxon>
        <taxon>Spermatophyta</taxon>
        <taxon>Magnoliopsida</taxon>
        <taxon>eudicotyledons</taxon>
        <taxon>Gunneridae</taxon>
        <taxon>Pentapetalae</taxon>
        <taxon>rosids</taxon>
        <taxon>malvids</taxon>
        <taxon>Malvales</taxon>
        <taxon>Dipterocarpaceae</taxon>
        <taxon>Rubroshorea</taxon>
    </lineage>
</organism>
<accession>A0AAV5HRU7</accession>
<dbReference type="GO" id="GO:0003689">
    <property type="term" value="F:DNA clamp loader activity"/>
    <property type="evidence" value="ECO:0007669"/>
    <property type="project" value="TreeGrafter"/>
</dbReference>
<keyword evidence="2" id="KW-0547">Nucleotide-binding</keyword>
<dbReference type="GO" id="GO:0006261">
    <property type="term" value="P:DNA-templated DNA replication"/>
    <property type="evidence" value="ECO:0007669"/>
    <property type="project" value="TreeGrafter"/>
</dbReference>
<keyword evidence="1" id="KW-0235">DNA replication</keyword>
<dbReference type="EMBL" id="BPVZ01000002">
    <property type="protein sequence ID" value="GKU87745.1"/>
    <property type="molecule type" value="Genomic_DNA"/>
</dbReference>
<dbReference type="SUPFAM" id="SSF52540">
    <property type="entry name" value="P-loop containing nucleoside triphosphate hydrolases"/>
    <property type="match status" value="1"/>
</dbReference>
<dbReference type="InterPro" id="IPR027417">
    <property type="entry name" value="P-loop_NTPase"/>
</dbReference>
<proteinExistence type="predicted"/>
<sequence>MEPLLQSSQPWVEKLPELYKSRVLELNASDDCGINVVRTKIKNLASVAVGMGHPCRPFKIIILDEADSMTEDAQACLVSIPSFPGRILCEKFYNTTGISADVILKASLSFPSTVYSFISSAPQFSIFPKSPHSSA</sequence>
<name>A0AAV5HRU7_9ROSI</name>
<dbReference type="Gene3D" id="3.40.50.300">
    <property type="entry name" value="P-loop containing nucleotide triphosphate hydrolases"/>
    <property type="match status" value="1"/>
</dbReference>
<dbReference type="GO" id="GO:0005524">
    <property type="term" value="F:ATP binding"/>
    <property type="evidence" value="ECO:0007669"/>
    <property type="project" value="UniProtKB-KW"/>
</dbReference>
<dbReference type="AlphaFoldDB" id="A0AAV5HRU7"/>
<reference evidence="4 5" key="1">
    <citation type="journal article" date="2021" name="Commun. Biol.">
        <title>The genome of Shorea leprosula (Dipterocarpaceae) highlights the ecological relevance of drought in aseasonal tropical rainforests.</title>
        <authorList>
            <person name="Ng K.K.S."/>
            <person name="Kobayashi M.J."/>
            <person name="Fawcett J.A."/>
            <person name="Hatakeyama M."/>
            <person name="Paape T."/>
            <person name="Ng C.H."/>
            <person name="Ang C.C."/>
            <person name="Tnah L.H."/>
            <person name="Lee C.T."/>
            <person name="Nishiyama T."/>
            <person name="Sese J."/>
            <person name="O'Brien M.J."/>
            <person name="Copetti D."/>
            <person name="Mohd Noor M.I."/>
            <person name="Ong R.C."/>
            <person name="Putra M."/>
            <person name="Sireger I.Z."/>
            <person name="Indrioko S."/>
            <person name="Kosugi Y."/>
            <person name="Izuno A."/>
            <person name="Isagi Y."/>
            <person name="Lee S.L."/>
            <person name="Shimizu K.K."/>
        </authorList>
    </citation>
    <scope>NUCLEOTIDE SEQUENCE [LARGE SCALE GENOMIC DNA]</scope>
    <source>
        <strain evidence="4">214</strain>
    </source>
</reference>
<evidence type="ECO:0000313" key="4">
    <source>
        <dbReference type="EMBL" id="GKU87745.1"/>
    </source>
</evidence>
<gene>
    <name evidence="4" type="ORF">SLEP1_g2089</name>
</gene>
<evidence type="ECO:0000256" key="3">
    <source>
        <dbReference type="ARBA" id="ARBA00022840"/>
    </source>
</evidence>